<dbReference type="Gene3D" id="3.40.50.300">
    <property type="entry name" value="P-loop containing nucleotide triphosphate hydrolases"/>
    <property type="match status" value="1"/>
</dbReference>
<dbReference type="RefSeq" id="WP_075057966.1">
    <property type="nucleotide sequence ID" value="NZ_CP012357.1"/>
</dbReference>
<protein>
    <recommendedName>
        <fullName evidence="9">Signal recognition particle receptor FtsY</fullName>
        <shortName evidence="9">SRP receptor</shortName>
        <ecNumber evidence="9">3.6.5.4</ecNumber>
    </recommendedName>
</protein>
<feature type="binding site" evidence="9">
    <location>
        <begin position="122"/>
        <end position="129"/>
    </location>
    <ligand>
        <name>GTP</name>
        <dbReference type="ChEBI" id="CHEBI:37565"/>
    </ligand>
</feature>
<evidence type="ECO:0000256" key="5">
    <source>
        <dbReference type="ARBA" id="ARBA00023134"/>
    </source>
</evidence>
<dbReference type="PROSITE" id="PS00300">
    <property type="entry name" value="SRP54"/>
    <property type="match status" value="1"/>
</dbReference>
<dbReference type="KEGG" id="sll:SLITO_v1c02080"/>
<dbReference type="PANTHER" id="PTHR43134:SF1">
    <property type="entry name" value="SIGNAL RECOGNITION PARTICLE RECEPTOR SUBUNIT ALPHA"/>
    <property type="match status" value="1"/>
</dbReference>
<evidence type="ECO:0000256" key="9">
    <source>
        <dbReference type="HAMAP-Rule" id="MF_00920"/>
    </source>
</evidence>
<name>A0A0K1W0N4_9MOLU</name>
<accession>A0A0K1W0N4</accession>
<dbReference type="GO" id="GO:0006614">
    <property type="term" value="P:SRP-dependent cotranslational protein targeting to membrane"/>
    <property type="evidence" value="ECO:0007669"/>
    <property type="project" value="InterPro"/>
</dbReference>
<feature type="domain" description="SRP54-type proteins GTP-binding" evidence="11">
    <location>
        <begin position="292"/>
        <end position="305"/>
    </location>
</feature>
<feature type="binding site" evidence="9">
    <location>
        <begin position="271"/>
        <end position="274"/>
    </location>
    <ligand>
        <name>GTP</name>
        <dbReference type="ChEBI" id="CHEBI:37565"/>
    </ligand>
</feature>
<dbReference type="Gene3D" id="1.20.120.140">
    <property type="entry name" value="Signal recognition particle SRP54, nucleotide-binding domain"/>
    <property type="match status" value="1"/>
</dbReference>
<keyword evidence="5 9" id="KW-0342">GTP-binding</keyword>
<dbReference type="STRING" id="216942.SLITO_v1c02080"/>
<dbReference type="GO" id="GO:0003924">
    <property type="term" value="F:GTPase activity"/>
    <property type="evidence" value="ECO:0007669"/>
    <property type="project" value="UniProtKB-UniRule"/>
</dbReference>
<dbReference type="InterPro" id="IPR013822">
    <property type="entry name" value="Signal_recog_particl_SRP54_hlx"/>
</dbReference>
<dbReference type="InterPro" id="IPR042101">
    <property type="entry name" value="SRP54_N_sf"/>
</dbReference>
<dbReference type="InterPro" id="IPR004390">
    <property type="entry name" value="SR_rcpt_FtsY"/>
</dbReference>
<evidence type="ECO:0000256" key="3">
    <source>
        <dbReference type="ARBA" id="ARBA00022741"/>
    </source>
</evidence>
<keyword evidence="6 9" id="KW-0472">Membrane</keyword>
<feature type="binding site" evidence="9">
    <location>
        <begin position="207"/>
        <end position="211"/>
    </location>
    <ligand>
        <name>GTP</name>
        <dbReference type="ChEBI" id="CHEBI:37565"/>
    </ligand>
</feature>
<evidence type="ECO:0000256" key="7">
    <source>
        <dbReference type="ARBA" id="ARBA00023170"/>
    </source>
</evidence>
<keyword evidence="2 9" id="KW-0963">Cytoplasm</keyword>
<comment type="catalytic activity">
    <reaction evidence="8 9">
        <text>GTP + H2O = GDP + phosphate + H(+)</text>
        <dbReference type="Rhea" id="RHEA:19669"/>
        <dbReference type="ChEBI" id="CHEBI:15377"/>
        <dbReference type="ChEBI" id="CHEBI:15378"/>
        <dbReference type="ChEBI" id="CHEBI:37565"/>
        <dbReference type="ChEBI" id="CHEBI:43474"/>
        <dbReference type="ChEBI" id="CHEBI:58189"/>
        <dbReference type="EC" id="3.6.5.4"/>
    </reaction>
</comment>
<evidence type="ECO:0000313" key="12">
    <source>
        <dbReference type="EMBL" id="AKX33869.1"/>
    </source>
</evidence>
<dbReference type="InterPro" id="IPR000897">
    <property type="entry name" value="SRP54_GTPase_dom"/>
</dbReference>
<dbReference type="GO" id="GO:0005525">
    <property type="term" value="F:GTP binding"/>
    <property type="evidence" value="ECO:0007669"/>
    <property type="project" value="UniProtKB-UniRule"/>
</dbReference>
<dbReference type="HAMAP" id="MF_00920">
    <property type="entry name" value="FtsY"/>
    <property type="match status" value="1"/>
</dbReference>
<feature type="compositionally biased region" description="Basic residues" evidence="10">
    <location>
        <begin position="11"/>
        <end position="24"/>
    </location>
</feature>
<evidence type="ECO:0000256" key="1">
    <source>
        <dbReference type="ARBA" id="ARBA00022475"/>
    </source>
</evidence>
<feature type="region of interest" description="Disordered" evidence="10">
    <location>
        <begin position="1"/>
        <end position="25"/>
    </location>
</feature>
<dbReference type="AlphaFoldDB" id="A0A0K1W0N4"/>
<organism evidence="12 13">
    <name type="scientific">Spiroplasma litorale</name>
    <dbReference type="NCBI Taxonomy" id="216942"/>
    <lineage>
        <taxon>Bacteria</taxon>
        <taxon>Bacillati</taxon>
        <taxon>Mycoplasmatota</taxon>
        <taxon>Mollicutes</taxon>
        <taxon>Entomoplasmatales</taxon>
        <taxon>Spiroplasmataceae</taxon>
        <taxon>Spiroplasma</taxon>
    </lineage>
</organism>
<evidence type="ECO:0000256" key="10">
    <source>
        <dbReference type="SAM" id="MobiDB-lite"/>
    </source>
</evidence>
<dbReference type="FunFam" id="3.40.50.300:FF:000053">
    <property type="entry name" value="Signal recognition particle receptor FtsY"/>
    <property type="match status" value="1"/>
</dbReference>
<dbReference type="InterPro" id="IPR036225">
    <property type="entry name" value="SRP/SRP_N"/>
</dbReference>
<evidence type="ECO:0000313" key="13">
    <source>
        <dbReference type="Proteomes" id="UP000067476"/>
    </source>
</evidence>
<dbReference type="GO" id="GO:0005047">
    <property type="term" value="F:signal recognition particle binding"/>
    <property type="evidence" value="ECO:0007669"/>
    <property type="project" value="TreeGrafter"/>
</dbReference>
<dbReference type="PATRIC" id="fig|216942.3.peg.208"/>
<keyword evidence="7 9" id="KW-0675">Receptor</keyword>
<evidence type="ECO:0000256" key="6">
    <source>
        <dbReference type="ARBA" id="ARBA00023136"/>
    </source>
</evidence>
<comment type="function">
    <text evidence="9">Involved in targeting and insertion of nascent membrane proteins into the cytoplasmic membrane. Acts as a receptor for the complex formed by the signal recognition particle (SRP) and the ribosome-nascent chain (RNC).</text>
</comment>
<reference evidence="12 13" key="1">
    <citation type="journal article" date="2015" name="Genome Announc.">
        <title>Complete Genome Sequence of Spiroplasma litorale TN-1T (DSM 21781), a Bacterium Isolated from a Green-Eyed Horsefly (Tabanus nigrovittatus).</title>
        <authorList>
            <person name="Lo W.S."/>
            <person name="Lai Y.C."/>
            <person name="Lien Y.W."/>
            <person name="Wang T.H."/>
            <person name="Kuo C.H."/>
        </authorList>
    </citation>
    <scope>NUCLEOTIDE SEQUENCE [LARGE SCALE GENOMIC DNA]</scope>
    <source>
        <strain evidence="12 13">TN-1</strain>
    </source>
</reference>
<dbReference type="InterPro" id="IPR027417">
    <property type="entry name" value="P-loop_NTPase"/>
</dbReference>
<comment type="similarity">
    <text evidence="9">Belongs to the GTP-binding SRP family. FtsY subfamily.</text>
</comment>
<gene>
    <name evidence="9 12" type="primary">ftsY</name>
    <name evidence="12" type="ORF">SLITO_v1c02080</name>
</gene>
<dbReference type="PANTHER" id="PTHR43134">
    <property type="entry name" value="SIGNAL RECOGNITION PARTICLE RECEPTOR SUBUNIT ALPHA"/>
    <property type="match status" value="1"/>
</dbReference>
<dbReference type="EC" id="3.6.5.4" evidence="9"/>
<dbReference type="EMBL" id="CP012357">
    <property type="protein sequence ID" value="AKX33869.1"/>
    <property type="molecule type" value="Genomic_DNA"/>
</dbReference>
<dbReference type="SMART" id="SM00963">
    <property type="entry name" value="SRP54_N"/>
    <property type="match status" value="1"/>
</dbReference>
<comment type="subcellular location">
    <subcellularLocation>
        <location evidence="9">Cell membrane</location>
        <topology evidence="9">Peripheral membrane protein</topology>
        <orientation evidence="9">Cytoplasmic side</orientation>
    </subcellularLocation>
    <subcellularLocation>
        <location evidence="9">Cytoplasm</location>
    </subcellularLocation>
</comment>
<comment type="subunit">
    <text evidence="9">Part of the signal recognition particle protein translocation system, which is composed of SRP and FtsY.</text>
</comment>
<dbReference type="SMART" id="SM00962">
    <property type="entry name" value="SRP54"/>
    <property type="match status" value="1"/>
</dbReference>
<keyword evidence="1 9" id="KW-1003">Cell membrane</keyword>
<evidence type="ECO:0000256" key="2">
    <source>
        <dbReference type="ARBA" id="ARBA00022490"/>
    </source>
</evidence>
<proteinExistence type="inferred from homology"/>
<dbReference type="GO" id="GO:0005737">
    <property type="term" value="C:cytoplasm"/>
    <property type="evidence" value="ECO:0007669"/>
    <property type="project" value="UniProtKB-SubCell"/>
</dbReference>
<dbReference type="InterPro" id="IPR003593">
    <property type="entry name" value="AAA+_ATPase"/>
</dbReference>
<dbReference type="NCBIfam" id="TIGR00064">
    <property type="entry name" value="ftsY"/>
    <property type="match status" value="1"/>
</dbReference>
<dbReference type="SUPFAM" id="SSF47364">
    <property type="entry name" value="Domain of the SRP/SRP receptor G-proteins"/>
    <property type="match status" value="1"/>
</dbReference>
<dbReference type="Proteomes" id="UP000067476">
    <property type="component" value="Chromosome"/>
</dbReference>
<evidence type="ECO:0000259" key="11">
    <source>
        <dbReference type="PROSITE" id="PS00300"/>
    </source>
</evidence>
<dbReference type="SMART" id="SM00382">
    <property type="entry name" value="AAA"/>
    <property type="match status" value="1"/>
</dbReference>
<keyword evidence="3 9" id="KW-0547">Nucleotide-binding</keyword>
<evidence type="ECO:0000256" key="4">
    <source>
        <dbReference type="ARBA" id="ARBA00022801"/>
    </source>
</evidence>
<dbReference type="SUPFAM" id="SSF52540">
    <property type="entry name" value="P-loop containing nucleoside triphosphate hydrolases"/>
    <property type="match status" value="1"/>
</dbReference>
<keyword evidence="13" id="KW-1185">Reference proteome</keyword>
<dbReference type="OrthoDB" id="9804720at2"/>
<dbReference type="GO" id="GO:0005886">
    <property type="term" value="C:plasma membrane"/>
    <property type="evidence" value="ECO:0007669"/>
    <property type="project" value="UniProtKB-SubCell"/>
</dbReference>
<dbReference type="Pfam" id="PF02881">
    <property type="entry name" value="SRP54_N"/>
    <property type="match status" value="1"/>
</dbReference>
<keyword evidence="4 9" id="KW-0378">Hydrolase</keyword>
<evidence type="ECO:0000256" key="8">
    <source>
        <dbReference type="ARBA" id="ARBA00048027"/>
    </source>
</evidence>
<dbReference type="Pfam" id="PF00448">
    <property type="entry name" value="SRP54"/>
    <property type="match status" value="1"/>
</dbReference>
<dbReference type="CDD" id="cd17874">
    <property type="entry name" value="FtsY"/>
    <property type="match status" value="1"/>
</dbReference>
<sequence length="328" mass="37058">MGFWSNLKERRSLKKQEKKHKKEHKNTLTFSTDIKKLTKKYKVVNSDFYDELENILIKTDMGMKMVLEISNNVQRKVKPKHNFNDIKEILAEEIYKAYIGSGKVKSELNFQDNRLNIFLIVGVNGVGKTTSIAKIANYYSKQGKKVLIAAGDTFRAGAVEQLEQWCKNRLENVDLVKPPNNSKDPASVVFDSIKIAVDKNYDLLLVDTAGRLQNKEHLMRELEKITKIIQKSIKDGPHERLLVIDAQTGQNGVNQAKSFSEATDVSGIVLTKMDGTSKGGIALAIKDILNIPVKLIGVGEKVDDLKKFSVDDYIYDLTADFMEDDEDE</sequence>